<sequence>MHIRILYQKGYLFGTVIGVHRHRYSSDLRSGIQESQPIGHVLRPDPHITTPGDSNGNQPFCHIIHSLIEIIPGKTQVTIGIDNIFFIWCLFYPIFQPVSQRPVRKLNI</sequence>
<proteinExistence type="predicted"/>
<name>A0A645ET12_9ZZZZ</name>
<dbReference type="AlphaFoldDB" id="A0A645ET12"/>
<protein>
    <submittedName>
        <fullName evidence="1">Uncharacterized protein</fullName>
    </submittedName>
</protein>
<organism evidence="1">
    <name type="scientific">bioreactor metagenome</name>
    <dbReference type="NCBI Taxonomy" id="1076179"/>
    <lineage>
        <taxon>unclassified sequences</taxon>
        <taxon>metagenomes</taxon>
        <taxon>ecological metagenomes</taxon>
    </lineage>
</organism>
<dbReference type="EMBL" id="VSSQ01051069">
    <property type="protein sequence ID" value="MPN05155.1"/>
    <property type="molecule type" value="Genomic_DNA"/>
</dbReference>
<gene>
    <name evidence="1" type="ORF">SDC9_152405</name>
</gene>
<accession>A0A645ET12</accession>
<evidence type="ECO:0000313" key="1">
    <source>
        <dbReference type="EMBL" id="MPN05155.1"/>
    </source>
</evidence>
<comment type="caution">
    <text evidence="1">The sequence shown here is derived from an EMBL/GenBank/DDBJ whole genome shotgun (WGS) entry which is preliminary data.</text>
</comment>
<reference evidence="1" key="1">
    <citation type="submission" date="2019-08" db="EMBL/GenBank/DDBJ databases">
        <authorList>
            <person name="Kucharzyk K."/>
            <person name="Murdoch R.W."/>
            <person name="Higgins S."/>
            <person name="Loffler F."/>
        </authorList>
    </citation>
    <scope>NUCLEOTIDE SEQUENCE</scope>
</reference>